<sequence length="20" mass="2092">MHGIESASGGEEREAGQLSF</sequence>
<feature type="compositionally biased region" description="Basic and acidic residues" evidence="1">
    <location>
        <begin position="10"/>
        <end position="20"/>
    </location>
</feature>
<reference evidence="2" key="1">
    <citation type="submission" date="2014-09" db="EMBL/GenBank/DDBJ databases">
        <authorList>
            <person name="Magalhaes I.L.F."/>
            <person name="Oliveira U."/>
            <person name="Santos F.R."/>
            <person name="Vidigal T.H.D.A."/>
            <person name="Brescovit A.D."/>
            <person name="Santos A.J."/>
        </authorList>
    </citation>
    <scope>NUCLEOTIDE SEQUENCE</scope>
    <source>
        <tissue evidence="2">Shoot tissue taken approximately 20 cm above the soil surface</tissue>
    </source>
</reference>
<evidence type="ECO:0000313" key="2">
    <source>
        <dbReference type="EMBL" id="JAD41800.1"/>
    </source>
</evidence>
<dbReference type="AlphaFoldDB" id="A0A0A8ZYH0"/>
<evidence type="ECO:0000256" key="1">
    <source>
        <dbReference type="SAM" id="MobiDB-lite"/>
    </source>
</evidence>
<protein>
    <submittedName>
        <fullName evidence="2">Uncharacterized protein</fullName>
    </submittedName>
</protein>
<dbReference type="EMBL" id="GBRH01256095">
    <property type="protein sequence ID" value="JAD41800.1"/>
    <property type="molecule type" value="Transcribed_RNA"/>
</dbReference>
<name>A0A0A8ZYH0_ARUDO</name>
<feature type="region of interest" description="Disordered" evidence="1">
    <location>
        <begin position="1"/>
        <end position="20"/>
    </location>
</feature>
<accession>A0A0A8ZYH0</accession>
<reference evidence="2" key="2">
    <citation type="journal article" date="2015" name="Data Brief">
        <title>Shoot transcriptome of the giant reed, Arundo donax.</title>
        <authorList>
            <person name="Barrero R.A."/>
            <person name="Guerrero F.D."/>
            <person name="Moolhuijzen P."/>
            <person name="Goolsby J.A."/>
            <person name="Tidwell J."/>
            <person name="Bellgard S.E."/>
            <person name="Bellgard M.I."/>
        </authorList>
    </citation>
    <scope>NUCLEOTIDE SEQUENCE</scope>
    <source>
        <tissue evidence="2">Shoot tissue taken approximately 20 cm above the soil surface</tissue>
    </source>
</reference>
<proteinExistence type="predicted"/>
<organism evidence="2">
    <name type="scientific">Arundo donax</name>
    <name type="common">Giant reed</name>
    <name type="synonym">Donax arundinaceus</name>
    <dbReference type="NCBI Taxonomy" id="35708"/>
    <lineage>
        <taxon>Eukaryota</taxon>
        <taxon>Viridiplantae</taxon>
        <taxon>Streptophyta</taxon>
        <taxon>Embryophyta</taxon>
        <taxon>Tracheophyta</taxon>
        <taxon>Spermatophyta</taxon>
        <taxon>Magnoliopsida</taxon>
        <taxon>Liliopsida</taxon>
        <taxon>Poales</taxon>
        <taxon>Poaceae</taxon>
        <taxon>PACMAD clade</taxon>
        <taxon>Arundinoideae</taxon>
        <taxon>Arundineae</taxon>
        <taxon>Arundo</taxon>
    </lineage>
</organism>